<name>A0A3D8MBP5_9ALTE</name>
<organism evidence="5 6">
    <name type="scientific">Alteromonas aestuariivivens</name>
    <dbReference type="NCBI Taxonomy" id="1938339"/>
    <lineage>
        <taxon>Bacteria</taxon>
        <taxon>Pseudomonadati</taxon>
        <taxon>Pseudomonadota</taxon>
        <taxon>Gammaproteobacteria</taxon>
        <taxon>Alteromonadales</taxon>
        <taxon>Alteromonadaceae</taxon>
        <taxon>Alteromonas/Salinimonas group</taxon>
        <taxon>Alteromonas</taxon>
    </lineage>
</organism>
<protein>
    <submittedName>
        <fullName evidence="5">DeoR/GlpR transcriptional regulator</fullName>
    </submittedName>
</protein>
<dbReference type="AlphaFoldDB" id="A0A3D8MBP5"/>
<dbReference type="InterPro" id="IPR050313">
    <property type="entry name" value="Carb_Metab_HTH_regulators"/>
</dbReference>
<gene>
    <name evidence="5" type="ORF">DXV75_07570</name>
</gene>
<dbReference type="SUPFAM" id="SSF46785">
    <property type="entry name" value="Winged helix' DNA-binding domain"/>
    <property type="match status" value="1"/>
</dbReference>
<reference evidence="6" key="1">
    <citation type="submission" date="2018-08" db="EMBL/GenBank/DDBJ databases">
        <authorList>
            <person name="Zhang J."/>
            <person name="Du Z.-J."/>
        </authorList>
    </citation>
    <scope>NUCLEOTIDE SEQUENCE [LARGE SCALE GENOMIC DNA]</scope>
    <source>
        <strain evidence="6">KCTC 52655</strain>
    </source>
</reference>
<dbReference type="PANTHER" id="PTHR30363">
    <property type="entry name" value="HTH-TYPE TRANSCRIPTIONAL REGULATOR SRLR-RELATED"/>
    <property type="match status" value="1"/>
</dbReference>
<evidence type="ECO:0000256" key="3">
    <source>
        <dbReference type="ARBA" id="ARBA00023163"/>
    </source>
</evidence>
<dbReference type="InterPro" id="IPR018356">
    <property type="entry name" value="Tscrpt_reg_HTH_DeoR_CS"/>
</dbReference>
<dbReference type="EMBL" id="QRHA01000004">
    <property type="protein sequence ID" value="RDV26832.1"/>
    <property type="molecule type" value="Genomic_DNA"/>
</dbReference>
<dbReference type="Proteomes" id="UP000256561">
    <property type="component" value="Unassembled WGS sequence"/>
</dbReference>
<dbReference type="GO" id="GO:0003677">
    <property type="term" value="F:DNA binding"/>
    <property type="evidence" value="ECO:0007669"/>
    <property type="project" value="UniProtKB-KW"/>
</dbReference>
<evidence type="ECO:0000313" key="6">
    <source>
        <dbReference type="Proteomes" id="UP000256561"/>
    </source>
</evidence>
<dbReference type="Pfam" id="PF00455">
    <property type="entry name" value="DeoRC"/>
    <property type="match status" value="1"/>
</dbReference>
<dbReference type="OrthoDB" id="9814815at2"/>
<dbReference type="Pfam" id="PF08220">
    <property type="entry name" value="HTH_DeoR"/>
    <property type="match status" value="1"/>
</dbReference>
<dbReference type="SUPFAM" id="SSF100950">
    <property type="entry name" value="NagB/RpiA/CoA transferase-like"/>
    <property type="match status" value="1"/>
</dbReference>
<accession>A0A3D8MBP5</accession>
<keyword evidence="1" id="KW-0805">Transcription regulation</keyword>
<dbReference type="PROSITE" id="PS51000">
    <property type="entry name" value="HTH_DEOR_2"/>
    <property type="match status" value="1"/>
</dbReference>
<evidence type="ECO:0000259" key="4">
    <source>
        <dbReference type="PROSITE" id="PS51000"/>
    </source>
</evidence>
<dbReference type="SMART" id="SM01134">
    <property type="entry name" value="DeoRC"/>
    <property type="match status" value="1"/>
</dbReference>
<evidence type="ECO:0000313" key="5">
    <source>
        <dbReference type="EMBL" id="RDV26832.1"/>
    </source>
</evidence>
<dbReference type="InterPro" id="IPR036388">
    <property type="entry name" value="WH-like_DNA-bd_sf"/>
</dbReference>
<dbReference type="InterPro" id="IPR037171">
    <property type="entry name" value="NagB/RpiA_transferase-like"/>
</dbReference>
<dbReference type="InterPro" id="IPR014036">
    <property type="entry name" value="DeoR-like_C"/>
</dbReference>
<sequence>MQKRNTQQRRDAIVAWVNENGHVPVEFLVEHFGTSAVTIRKDLAQLAQQGRLVREFGGAAPIPFSDNRPTPRLSSQKQAIGRLAASLVQNGHHLVLDCGSTTTALLPYLTNHQKLVVMTNALGAAQALTAAENEPTVLMTGGTWDPTSQSFQGKMAEKMIEAYSFDWAFVGASGLDIQRGTTTLNELTGLSQAMARAAARVVVMAESAKLHQKMPNLELPWSAIDILVTDHNLSAEHRHHIEQQGVTVMQAASDGE</sequence>
<keyword evidence="6" id="KW-1185">Reference proteome</keyword>
<comment type="caution">
    <text evidence="5">The sequence shown here is derived from an EMBL/GenBank/DDBJ whole genome shotgun (WGS) entry which is preliminary data.</text>
</comment>
<dbReference type="GO" id="GO:0003700">
    <property type="term" value="F:DNA-binding transcription factor activity"/>
    <property type="evidence" value="ECO:0007669"/>
    <property type="project" value="InterPro"/>
</dbReference>
<dbReference type="Gene3D" id="3.40.50.1360">
    <property type="match status" value="1"/>
</dbReference>
<dbReference type="InterPro" id="IPR036390">
    <property type="entry name" value="WH_DNA-bd_sf"/>
</dbReference>
<dbReference type="RefSeq" id="WP_115592784.1">
    <property type="nucleotide sequence ID" value="NZ_QRHA01000004.1"/>
</dbReference>
<dbReference type="PROSITE" id="PS00894">
    <property type="entry name" value="HTH_DEOR_1"/>
    <property type="match status" value="1"/>
</dbReference>
<dbReference type="SMART" id="SM00420">
    <property type="entry name" value="HTH_DEOR"/>
    <property type="match status" value="1"/>
</dbReference>
<proteinExistence type="predicted"/>
<evidence type="ECO:0000256" key="1">
    <source>
        <dbReference type="ARBA" id="ARBA00023015"/>
    </source>
</evidence>
<dbReference type="InterPro" id="IPR001034">
    <property type="entry name" value="DeoR_HTH"/>
</dbReference>
<evidence type="ECO:0000256" key="2">
    <source>
        <dbReference type="ARBA" id="ARBA00023125"/>
    </source>
</evidence>
<keyword evidence="3" id="KW-0804">Transcription</keyword>
<keyword evidence="2" id="KW-0238">DNA-binding</keyword>
<feature type="domain" description="HTH deoR-type" evidence="4">
    <location>
        <begin position="6"/>
        <end position="61"/>
    </location>
</feature>
<dbReference type="Gene3D" id="1.10.10.10">
    <property type="entry name" value="Winged helix-like DNA-binding domain superfamily/Winged helix DNA-binding domain"/>
    <property type="match status" value="1"/>
</dbReference>
<dbReference type="PANTHER" id="PTHR30363:SF44">
    <property type="entry name" value="AGA OPERON TRANSCRIPTIONAL REPRESSOR-RELATED"/>
    <property type="match status" value="1"/>
</dbReference>